<dbReference type="EMBL" id="NJGV01000015">
    <property type="protein sequence ID" value="OWY33676.1"/>
    <property type="molecule type" value="Genomic_DNA"/>
</dbReference>
<name>A0A225SRH2_9BURK</name>
<gene>
    <name evidence="1" type="ORF">CEJ45_15760</name>
</gene>
<sequence length="240" mass="26148">MKTMDLELSYPSPHATLPGVADHLRQLLPLLDWLALQGLAVENWYAPAAEAGSPEYPACPPAFAGHAPTAAAIAVLHDEDAMRDDDRLRPLALWSGEEDGAGAFLLHTLGTQRYGEPCHLLLQSQFLPQLEQQDTLLALVSALVQWWPASRVEIGISSPQEEDAGHDENALLDDPLGAIWMRYLPRVIDASEVPGSNRLHAVHAADGSRLGTLVLAVDTDRFDPANEAHRQAARELAAWQ</sequence>
<evidence type="ECO:0000313" key="1">
    <source>
        <dbReference type="EMBL" id="OWY33676.1"/>
    </source>
</evidence>
<dbReference type="Proteomes" id="UP000214747">
    <property type="component" value="Unassembled WGS sequence"/>
</dbReference>
<comment type="caution">
    <text evidence="1">The sequence shown here is derived from an EMBL/GenBank/DDBJ whole genome shotgun (WGS) entry which is preliminary data.</text>
</comment>
<accession>A0A225SRH2</accession>
<keyword evidence="2" id="KW-1185">Reference proteome</keyword>
<organism evidence="1 2">
    <name type="scientific">Herbaspirillum aquaticum</name>
    <dbReference type="NCBI Taxonomy" id="568783"/>
    <lineage>
        <taxon>Bacteria</taxon>
        <taxon>Pseudomonadati</taxon>
        <taxon>Pseudomonadota</taxon>
        <taxon>Betaproteobacteria</taxon>
        <taxon>Burkholderiales</taxon>
        <taxon>Oxalobacteraceae</taxon>
        <taxon>Herbaspirillum</taxon>
    </lineage>
</organism>
<dbReference type="AlphaFoldDB" id="A0A225SRH2"/>
<proteinExistence type="predicted"/>
<reference evidence="1 2" key="1">
    <citation type="journal article" date="2010" name="Int. J. Syst. Evol. Microbiol.">
        <title>Reclassification of Herbaspirillum putei as a later heterotypic synonym of Herbaspirillum huttiense, with the description of H. huttiense subsp. huttiense subsp. nov. and H. huttiense subsp. putei subsp. nov., comb. nov., and description of Herbaspirillum aquaticum sp. nov.</title>
        <authorList>
            <person name="Dobritsa A.P."/>
            <person name="Reddy M.C."/>
            <person name="Samadpour M."/>
        </authorList>
    </citation>
    <scope>NUCLEOTIDE SEQUENCE [LARGE SCALE GENOMIC DNA]</scope>
    <source>
        <strain evidence="1 2">IEH 4430</strain>
    </source>
</reference>
<evidence type="ECO:0000313" key="2">
    <source>
        <dbReference type="Proteomes" id="UP000214747"/>
    </source>
</evidence>
<protein>
    <submittedName>
        <fullName evidence="1">Uncharacterized protein</fullName>
    </submittedName>
</protein>